<comment type="caution">
    <text evidence="2">The sequence shown here is derived from an EMBL/GenBank/DDBJ whole genome shotgun (WGS) entry which is preliminary data.</text>
</comment>
<gene>
    <name evidence="2" type="ORF">SDC9_66043</name>
</gene>
<reference evidence="2" key="1">
    <citation type="submission" date="2019-08" db="EMBL/GenBank/DDBJ databases">
        <authorList>
            <person name="Kucharzyk K."/>
            <person name="Murdoch R.W."/>
            <person name="Higgins S."/>
            <person name="Loffler F."/>
        </authorList>
    </citation>
    <scope>NUCLEOTIDE SEQUENCE</scope>
</reference>
<keyword evidence="1" id="KW-0812">Transmembrane</keyword>
<name>A0A644XUN6_9ZZZZ</name>
<evidence type="ECO:0000256" key="1">
    <source>
        <dbReference type="SAM" id="Phobius"/>
    </source>
</evidence>
<feature type="transmembrane region" description="Helical" evidence="1">
    <location>
        <begin position="67"/>
        <end position="89"/>
    </location>
</feature>
<protein>
    <submittedName>
        <fullName evidence="2">Uncharacterized protein</fullName>
    </submittedName>
</protein>
<organism evidence="2">
    <name type="scientific">bioreactor metagenome</name>
    <dbReference type="NCBI Taxonomy" id="1076179"/>
    <lineage>
        <taxon>unclassified sequences</taxon>
        <taxon>metagenomes</taxon>
        <taxon>ecological metagenomes</taxon>
    </lineage>
</organism>
<feature type="transmembrane region" description="Helical" evidence="1">
    <location>
        <begin position="34"/>
        <end position="55"/>
    </location>
</feature>
<dbReference type="EMBL" id="VSSQ01003209">
    <property type="protein sequence ID" value="MPM19617.1"/>
    <property type="molecule type" value="Genomic_DNA"/>
</dbReference>
<accession>A0A644XUN6</accession>
<sequence length="142" mass="16543">MVDIILVLYCYVCNLIFYEMVNHVKTVNNIGKTYYPNGLVCFSKLVVTINYIVYIHSDFNGRYVEPFLVIAVGTAAAYYYLCIFCDIFVCPGNIIMNISIHCLDIVILVFSNDFFCFFQHAFRRCKNNYFIQSLSSHDIFEN</sequence>
<keyword evidence="1" id="KW-1133">Transmembrane helix</keyword>
<keyword evidence="1" id="KW-0472">Membrane</keyword>
<dbReference type="AlphaFoldDB" id="A0A644XUN6"/>
<evidence type="ECO:0000313" key="2">
    <source>
        <dbReference type="EMBL" id="MPM19617.1"/>
    </source>
</evidence>
<proteinExistence type="predicted"/>